<feature type="compositionally biased region" description="Acidic residues" evidence="1">
    <location>
        <begin position="229"/>
        <end position="244"/>
    </location>
</feature>
<dbReference type="Pfam" id="PF05508">
    <property type="entry name" value="Ran-binding"/>
    <property type="match status" value="1"/>
</dbReference>
<accession>A0AAD5EJ21</accession>
<dbReference type="PANTHER" id="PTHR31010">
    <property type="entry name" value="RAN-SPECIFIC GTPASE-ACTIVATING PROTEIN 30-RELATED"/>
    <property type="match status" value="1"/>
</dbReference>
<dbReference type="RefSeq" id="XP_051448800.1">
    <property type="nucleotide sequence ID" value="XM_051585474.1"/>
</dbReference>
<dbReference type="EMBL" id="MU620894">
    <property type="protein sequence ID" value="KAI8583796.1"/>
    <property type="molecule type" value="Genomic_DNA"/>
</dbReference>
<dbReference type="GeneID" id="75910822"/>
<gene>
    <name evidence="2" type="ORF">K450DRAFT_220018</name>
</gene>
<sequence>MCKDLRRDIDSFGADIDMESKTTTTTPDFVALQLRNVLQRVDDTIPWLQLALRTSDIEKGTRRGANASTSRLLRAASVLRQCKDGDKTIEFNLRLYSMFLGNVRPSTAKDFTWKEDYHKCKVTITKKSAFKYELNIEEDLDDLRYHEEGEKAGQLNFDISDLQRMYYTKSGELLNIEDSKTPVLVLKITKSAAANIAETSSDSKGNTSTLKTISSDEAHAATWYALEEWKEEDDDESDNEDDETPEKQKAQASETQKVPFHPTLPILEATLRLAQLEITEEMDVLQAGDDLIDLYMN</sequence>
<evidence type="ECO:0000313" key="2">
    <source>
        <dbReference type="EMBL" id="KAI8583796.1"/>
    </source>
</evidence>
<dbReference type="GO" id="GO:0005634">
    <property type="term" value="C:nucleus"/>
    <property type="evidence" value="ECO:0007669"/>
    <property type="project" value="TreeGrafter"/>
</dbReference>
<dbReference type="AlphaFoldDB" id="A0AAD5EJ21"/>
<keyword evidence="3" id="KW-1185">Reference proteome</keyword>
<organism evidence="2 3">
    <name type="scientific">Umbelopsis ramanniana AG</name>
    <dbReference type="NCBI Taxonomy" id="1314678"/>
    <lineage>
        <taxon>Eukaryota</taxon>
        <taxon>Fungi</taxon>
        <taxon>Fungi incertae sedis</taxon>
        <taxon>Mucoromycota</taxon>
        <taxon>Mucoromycotina</taxon>
        <taxon>Umbelopsidomycetes</taxon>
        <taxon>Umbelopsidales</taxon>
        <taxon>Umbelopsidaceae</taxon>
        <taxon>Umbelopsis</taxon>
    </lineage>
</organism>
<reference evidence="2" key="1">
    <citation type="submission" date="2021-06" db="EMBL/GenBank/DDBJ databases">
        <authorList>
            <consortium name="DOE Joint Genome Institute"/>
            <person name="Mondo S.J."/>
            <person name="Amses K.R."/>
            <person name="Simmons D.R."/>
            <person name="Longcore J.E."/>
            <person name="Seto K."/>
            <person name="Alves G.H."/>
            <person name="Bonds A.E."/>
            <person name="Quandt C.A."/>
            <person name="Davis W.J."/>
            <person name="Chang Y."/>
            <person name="Letcher P.M."/>
            <person name="Powell M.J."/>
            <person name="Kuo A."/>
            <person name="Labutti K."/>
            <person name="Pangilinan J."/>
            <person name="Andreopoulos W."/>
            <person name="Tritt A."/>
            <person name="Riley R."/>
            <person name="Hundley H."/>
            <person name="Johnson J."/>
            <person name="Lipzen A."/>
            <person name="Barry K."/>
            <person name="Berbee M.L."/>
            <person name="Buchler N.E."/>
            <person name="Grigoriev I.V."/>
            <person name="Spatafora J.W."/>
            <person name="Stajich J.E."/>
            <person name="James T.Y."/>
        </authorList>
    </citation>
    <scope>NUCLEOTIDE SEQUENCE</scope>
    <source>
        <strain evidence="2">AG</strain>
    </source>
</reference>
<dbReference type="InterPro" id="IPR008812">
    <property type="entry name" value="Ran_GTP-bd-rel"/>
</dbReference>
<dbReference type="PANTHER" id="PTHR31010:SF2">
    <property type="entry name" value="RAN-SPECIFIC GTPASE-ACTIVATING PROTEIN 30"/>
    <property type="match status" value="1"/>
</dbReference>
<protein>
    <submittedName>
        <fullName evidence="2">Uncharacterized protein</fullName>
    </submittedName>
</protein>
<name>A0AAD5EJ21_UMBRA</name>
<evidence type="ECO:0000256" key="1">
    <source>
        <dbReference type="SAM" id="MobiDB-lite"/>
    </source>
</evidence>
<feature type="region of interest" description="Disordered" evidence="1">
    <location>
        <begin position="229"/>
        <end position="261"/>
    </location>
</feature>
<dbReference type="GO" id="GO:0005737">
    <property type="term" value="C:cytoplasm"/>
    <property type="evidence" value="ECO:0007669"/>
    <property type="project" value="TreeGrafter"/>
</dbReference>
<reference evidence="2" key="2">
    <citation type="journal article" date="2022" name="Proc. Natl. Acad. Sci. U.S.A.">
        <title>Diploid-dominant life cycles characterize the early evolution of Fungi.</title>
        <authorList>
            <person name="Amses K.R."/>
            <person name="Simmons D.R."/>
            <person name="Longcore J.E."/>
            <person name="Mondo S.J."/>
            <person name="Seto K."/>
            <person name="Jeronimo G.H."/>
            <person name="Bonds A.E."/>
            <person name="Quandt C.A."/>
            <person name="Davis W.J."/>
            <person name="Chang Y."/>
            <person name="Federici B.A."/>
            <person name="Kuo A."/>
            <person name="LaButti K."/>
            <person name="Pangilinan J."/>
            <person name="Andreopoulos W."/>
            <person name="Tritt A."/>
            <person name="Riley R."/>
            <person name="Hundley H."/>
            <person name="Johnson J."/>
            <person name="Lipzen A."/>
            <person name="Barry K."/>
            <person name="Lang B.F."/>
            <person name="Cuomo C.A."/>
            <person name="Buchler N.E."/>
            <person name="Grigoriev I.V."/>
            <person name="Spatafora J.W."/>
            <person name="Stajich J.E."/>
            <person name="James T.Y."/>
        </authorList>
    </citation>
    <scope>NUCLEOTIDE SEQUENCE</scope>
    <source>
        <strain evidence="2">AG</strain>
    </source>
</reference>
<proteinExistence type="predicted"/>
<comment type="caution">
    <text evidence="2">The sequence shown here is derived from an EMBL/GenBank/DDBJ whole genome shotgun (WGS) entry which is preliminary data.</text>
</comment>
<evidence type="ECO:0000313" key="3">
    <source>
        <dbReference type="Proteomes" id="UP001206595"/>
    </source>
</evidence>
<dbReference type="GO" id="GO:0030695">
    <property type="term" value="F:GTPase regulator activity"/>
    <property type="evidence" value="ECO:0007669"/>
    <property type="project" value="TreeGrafter"/>
</dbReference>
<dbReference type="Proteomes" id="UP001206595">
    <property type="component" value="Unassembled WGS sequence"/>
</dbReference>